<protein>
    <submittedName>
        <fullName evidence="2">Uncharacterized protein</fullName>
    </submittedName>
</protein>
<evidence type="ECO:0000313" key="2">
    <source>
        <dbReference type="EMBL" id="MPC64130.1"/>
    </source>
</evidence>
<feature type="region of interest" description="Disordered" evidence="1">
    <location>
        <begin position="84"/>
        <end position="177"/>
    </location>
</feature>
<sequence>MTEVRVGRGSGPAVTKLVVDMWSFLDFTVISVNPVWRMSCGSSRNTFKCTMATALIPEEDVVDNEGMNQSDVCEDDHMEADFQLWEKKRKRNRWHSQREADSSGDDQGDRDNKVRNKTRACESASECGSGAQQAPCGPARSGDGQQAREPPAKRESGQARSPASPTKRVSLLFPTLA</sequence>
<feature type="compositionally biased region" description="Basic and acidic residues" evidence="1">
    <location>
        <begin position="96"/>
        <end position="114"/>
    </location>
</feature>
<dbReference type="AlphaFoldDB" id="A0A5B7GVW3"/>
<evidence type="ECO:0000313" key="3">
    <source>
        <dbReference type="Proteomes" id="UP000324222"/>
    </source>
</evidence>
<keyword evidence="3" id="KW-1185">Reference proteome</keyword>
<organism evidence="2 3">
    <name type="scientific">Portunus trituberculatus</name>
    <name type="common">Swimming crab</name>
    <name type="synonym">Neptunus trituberculatus</name>
    <dbReference type="NCBI Taxonomy" id="210409"/>
    <lineage>
        <taxon>Eukaryota</taxon>
        <taxon>Metazoa</taxon>
        <taxon>Ecdysozoa</taxon>
        <taxon>Arthropoda</taxon>
        <taxon>Crustacea</taxon>
        <taxon>Multicrustacea</taxon>
        <taxon>Malacostraca</taxon>
        <taxon>Eumalacostraca</taxon>
        <taxon>Eucarida</taxon>
        <taxon>Decapoda</taxon>
        <taxon>Pleocyemata</taxon>
        <taxon>Brachyura</taxon>
        <taxon>Eubrachyura</taxon>
        <taxon>Portunoidea</taxon>
        <taxon>Portunidae</taxon>
        <taxon>Portuninae</taxon>
        <taxon>Portunus</taxon>
    </lineage>
</organism>
<dbReference type="Proteomes" id="UP000324222">
    <property type="component" value="Unassembled WGS sequence"/>
</dbReference>
<proteinExistence type="predicted"/>
<reference evidence="2 3" key="1">
    <citation type="submission" date="2019-05" db="EMBL/GenBank/DDBJ databases">
        <title>Another draft genome of Portunus trituberculatus and its Hox gene families provides insights of decapod evolution.</title>
        <authorList>
            <person name="Jeong J.-H."/>
            <person name="Song I."/>
            <person name="Kim S."/>
            <person name="Choi T."/>
            <person name="Kim D."/>
            <person name="Ryu S."/>
            <person name="Kim W."/>
        </authorList>
    </citation>
    <scope>NUCLEOTIDE SEQUENCE [LARGE SCALE GENOMIC DNA]</scope>
    <source>
        <tissue evidence="2">Muscle</tissue>
    </source>
</reference>
<name>A0A5B7GVW3_PORTR</name>
<gene>
    <name evidence="2" type="ORF">E2C01_058242</name>
</gene>
<accession>A0A5B7GVW3</accession>
<comment type="caution">
    <text evidence="2">The sequence shown here is derived from an EMBL/GenBank/DDBJ whole genome shotgun (WGS) entry which is preliminary data.</text>
</comment>
<evidence type="ECO:0000256" key="1">
    <source>
        <dbReference type="SAM" id="MobiDB-lite"/>
    </source>
</evidence>
<dbReference type="EMBL" id="VSRR010021679">
    <property type="protein sequence ID" value="MPC64130.1"/>
    <property type="molecule type" value="Genomic_DNA"/>
</dbReference>